<protein>
    <submittedName>
        <fullName evidence="2">Pyridoxamine 5'-phosphate oxidase family protein</fullName>
    </submittedName>
</protein>
<dbReference type="RefSeq" id="WP_198732036.1">
    <property type="nucleotide sequence ID" value="NZ_JAEINH010000001.1"/>
</dbReference>
<dbReference type="InterPro" id="IPR012349">
    <property type="entry name" value="Split_barrel_FMN-bd"/>
</dbReference>
<dbReference type="EMBL" id="JAEINH010000001">
    <property type="protein sequence ID" value="MBI9113462.1"/>
    <property type="molecule type" value="Genomic_DNA"/>
</dbReference>
<name>A0A934I5B9_9MICO</name>
<dbReference type="AlphaFoldDB" id="A0A934I5B9"/>
<organism evidence="2 3">
    <name type="scientific">Sanguibacter suaedae</name>
    <dbReference type="NCBI Taxonomy" id="2795737"/>
    <lineage>
        <taxon>Bacteria</taxon>
        <taxon>Bacillati</taxon>
        <taxon>Actinomycetota</taxon>
        <taxon>Actinomycetes</taxon>
        <taxon>Micrococcales</taxon>
        <taxon>Sanguibacteraceae</taxon>
        <taxon>Sanguibacter</taxon>
    </lineage>
</organism>
<proteinExistence type="predicted"/>
<reference evidence="2" key="1">
    <citation type="submission" date="2020-12" db="EMBL/GenBank/DDBJ databases">
        <title>Sanguibacter suaedae sp. nov., isolated from Suaeda aralocaspica.</title>
        <authorList>
            <person name="Ma Q."/>
        </authorList>
    </citation>
    <scope>NUCLEOTIDE SEQUENCE</scope>
    <source>
        <strain evidence="2">YZGR15</strain>
    </source>
</reference>
<accession>A0A934I5B9</accession>
<dbReference type="Gene3D" id="2.30.110.10">
    <property type="entry name" value="Electron Transport, Fmn-binding Protein, Chain A"/>
    <property type="match status" value="1"/>
</dbReference>
<keyword evidence="3" id="KW-1185">Reference proteome</keyword>
<sequence length="183" mass="19961">MGKLFEEIDDTLRRWIAAQPMWFVSTAPLAADGHINVSPRGADSFSVLGPRRVGWVDLTGSGVETIAHLRENGRICIMFTSFDQRPRIVRLHGLGHVHLPGTSAFEEVVALHPSHVSTRAVITVDVDRVSDSCGWGVPVMDVVTQERDLLRQSAEKKGVDGLAEYRSQKNATSIDGLPGLPGL</sequence>
<feature type="domain" description="Pyridoxamine 5'-phosphate oxidase N-terminal" evidence="1">
    <location>
        <begin position="8"/>
        <end position="132"/>
    </location>
</feature>
<dbReference type="InterPro" id="IPR011576">
    <property type="entry name" value="Pyridox_Oxase_N"/>
</dbReference>
<evidence type="ECO:0000259" key="1">
    <source>
        <dbReference type="Pfam" id="PF01243"/>
    </source>
</evidence>
<comment type="caution">
    <text evidence="2">The sequence shown here is derived from an EMBL/GenBank/DDBJ whole genome shotgun (WGS) entry which is preliminary data.</text>
</comment>
<gene>
    <name evidence="2" type="ORF">JAV76_00360</name>
</gene>
<dbReference type="SUPFAM" id="SSF50475">
    <property type="entry name" value="FMN-binding split barrel"/>
    <property type="match status" value="1"/>
</dbReference>
<dbReference type="Proteomes" id="UP000602087">
    <property type="component" value="Unassembled WGS sequence"/>
</dbReference>
<dbReference type="PANTHER" id="PTHR39336">
    <property type="entry name" value="PYRIDOXAMINE PHOSPHATE OXIDASE FAMILY PROTEIN (AFU_ORTHOLOGUE AFUA_6G11440)"/>
    <property type="match status" value="1"/>
</dbReference>
<dbReference type="Pfam" id="PF01243">
    <property type="entry name" value="PNPOx_N"/>
    <property type="match status" value="1"/>
</dbReference>
<evidence type="ECO:0000313" key="2">
    <source>
        <dbReference type="EMBL" id="MBI9113462.1"/>
    </source>
</evidence>
<dbReference type="PANTHER" id="PTHR39336:SF1">
    <property type="entry name" value="PYRIDOXAMINE PHOSPHATE OXIDASE FAMILY PROTEIN (AFU_ORTHOLOGUE AFUA_6G11440)"/>
    <property type="match status" value="1"/>
</dbReference>
<evidence type="ECO:0000313" key="3">
    <source>
        <dbReference type="Proteomes" id="UP000602087"/>
    </source>
</evidence>